<gene>
    <name evidence="1" type="ORF">QUV98_11055</name>
</gene>
<reference evidence="2" key="1">
    <citation type="submission" date="2023-06" db="EMBL/GenBank/DDBJ databases">
        <title>Identification and characterization of horizontal gene transfer across gut microbiota members of farm animals based on homology search.</title>
        <authorList>
            <person name="Zeman M."/>
            <person name="Kubasova T."/>
            <person name="Jahodarova E."/>
            <person name="Nykrynova M."/>
            <person name="Rychlik I."/>
        </authorList>
    </citation>
    <scope>NUCLEOTIDE SEQUENCE [LARGE SCALE GENOMIC DNA]</scope>
    <source>
        <strain evidence="2">ET341</strain>
    </source>
</reference>
<reference evidence="1 2" key="2">
    <citation type="submission" date="2023-06" db="EMBL/GenBank/DDBJ databases">
        <authorList>
            <person name="Zeman M."/>
            <person name="Kubasova T."/>
            <person name="Jahodarova E."/>
            <person name="Nykrynova M."/>
            <person name="Rychlik I."/>
        </authorList>
    </citation>
    <scope>NUCLEOTIDE SEQUENCE [LARGE SCALE GENOMIC DNA]</scope>
    <source>
        <strain evidence="1 2">ET341</strain>
    </source>
</reference>
<dbReference type="Proteomes" id="UP001529275">
    <property type="component" value="Unassembled WGS sequence"/>
</dbReference>
<evidence type="ECO:0000313" key="1">
    <source>
        <dbReference type="EMBL" id="MDM8196855.1"/>
    </source>
</evidence>
<accession>A0ABT7UL39</accession>
<dbReference type="EMBL" id="JAUDCK010000063">
    <property type="protein sequence ID" value="MDM8196855.1"/>
    <property type="molecule type" value="Genomic_DNA"/>
</dbReference>
<sequence length="99" mass="11060">MNNFSEDLKKVLLAGIGAVAVTAEKSKEVVEDLVKKGELTVEQGKVLNEELKHNVAEKLRKPVSVETVEKDLQNMDVEDLETLKAKIEELQKAKNETNE</sequence>
<comment type="caution">
    <text evidence="1">The sequence shown here is derived from an EMBL/GenBank/DDBJ whole genome shotgun (WGS) entry which is preliminary data.</text>
</comment>
<dbReference type="RefSeq" id="WP_087243377.1">
    <property type="nucleotide sequence ID" value="NZ_JAUDCK010000063.1"/>
</dbReference>
<keyword evidence="2" id="KW-1185">Reference proteome</keyword>
<protein>
    <submittedName>
        <fullName evidence="1">Aspartyl beta-hydroxylase</fullName>
    </submittedName>
</protein>
<evidence type="ECO:0000313" key="2">
    <source>
        <dbReference type="Proteomes" id="UP001529275"/>
    </source>
</evidence>
<organism evidence="1 2">
    <name type="scientific">Massilimicrobiota timonensis</name>
    <dbReference type="NCBI Taxonomy" id="1776392"/>
    <lineage>
        <taxon>Bacteria</taxon>
        <taxon>Bacillati</taxon>
        <taxon>Bacillota</taxon>
        <taxon>Erysipelotrichia</taxon>
        <taxon>Erysipelotrichales</taxon>
        <taxon>Erysipelotrichaceae</taxon>
        <taxon>Massilimicrobiota</taxon>
    </lineage>
</organism>
<proteinExistence type="predicted"/>
<name>A0ABT7UL39_9FIRM</name>